<comment type="caution">
    <text evidence="5">The sequence shown here is derived from an EMBL/GenBank/DDBJ whole genome shotgun (WGS) entry which is preliminary data.</text>
</comment>
<dbReference type="SUPFAM" id="SSF110738">
    <property type="entry name" value="Glycerate kinase I"/>
    <property type="match status" value="1"/>
</dbReference>
<dbReference type="RefSeq" id="WP_308452048.1">
    <property type="nucleotide sequence ID" value="NZ_JAJEPU010000057.1"/>
</dbReference>
<dbReference type="PIRSF" id="PIRSF006078">
    <property type="entry name" value="GlxK"/>
    <property type="match status" value="1"/>
</dbReference>
<dbReference type="InterPro" id="IPR004381">
    <property type="entry name" value="Glycerate_kinase"/>
</dbReference>
<dbReference type="Gene3D" id="3.90.1510.10">
    <property type="entry name" value="Glycerate kinase, domain 2"/>
    <property type="match status" value="1"/>
</dbReference>
<keyword evidence="2 4" id="KW-0808">Transferase</keyword>
<dbReference type="InterPro" id="IPR036129">
    <property type="entry name" value="Glycerate_kinase_sf"/>
</dbReference>
<dbReference type="PANTHER" id="PTHR21599:SF0">
    <property type="entry name" value="GLYCERATE KINASE"/>
    <property type="match status" value="1"/>
</dbReference>
<name>A0AAE3ASC8_9FIRM</name>
<evidence type="ECO:0000256" key="1">
    <source>
        <dbReference type="ARBA" id="ARBA00006284"/>
    </source>
</evidence>
<keyword evidence="6" id="KW-1185">Reference proteome</keyword>
<organism evidence="5 6">
    <name type="scientific">Brotaphodocola catenula</name>
    <dbReference type="NCBI Taxonomy" id="2885361"/>
    <lineage>
        <taxon>Bacteria</taxon>
        <taxon>Bacillati</taxon>
        <taxon>Bacillota</taxon>
        <taxon>Clostridia</taxon>
        <taxon>Lachnospirales</taxon>
        <taxon>Lachnospiraceae</taxon>
        <taxon>Brotaphodocola</taxon>
    </lineage>
</organism>
<dbReference type="InterPro" id="IPR018197">
    <property type="entry name" value="Glycerate_kinase_RE-like"/>
</dbReference>
<dbReference type="Gene3D" id="3.40.50.10350">
    <property type="entry name" value="Glycerate kinase, domain 1"/>
    <property type="match status" value="1"/>
</dbReference>
<dbReference type="EMBL" id="JAJEPU010000057">
    <property type="protein sequence ID" value="MCC2165850.1"/>
    <property type="molecule type" value="Genomic_DNA"/>
</dbReference>
<sequence>MKLLFASDSFKGTLSSEQIIRLLTETAEKIFPGCETSGVPIADGGEGTVDAVIAVTKGSLRKVKVHGPLMEETEASYGVFHGDSAIIEMASASGLPMVPTEKRNPLNTTTYGTGELIKDALDQGYRKLSIAIGGSATNDGGMGAMRALGVRFLDVEGAELSGCGADLEKVAKIDMSGLHPAIAEAEITVMCDVNNPLTGPDGATYTFGKQKGGTPEILDQLEAGMKHYAQMMRENGMDVEQMAGAGAAGGLGAALCGYLHASLKSGIETVLDLINFDGLLEGTDLVVTGEGRIDWQSAFGKVPSGIGLRCKNHGVPAVAIVGGMGDGAEKIYEFGVDSIMSTINGAMDIEEALDRAEELYRGAAERTFRLIRAGMEIGKKA</sequence>
<keyword evidence="3 4" id="KW-0418">Kinase</keyword>
<dbReference type="InterPro" id="IPR018193">
    <property type="entry name" value="Glyc_kinase_flavodox-like_fold"/>
</dbReference>
<accession>A0AAE3ASC8</accession>
<dbReference type="GO" id="GO:0031388">
    <property type="term" value="P:organic acid phosphorylation"/>
    <property type="evidence" value="ECO:0007669"/>
    <property type="project" value="UniProtKB-UniRule"/>
</dbReference>
<comment type="similarity">
    <text evidence="1 4">Belongs to the glycerate kinase type-1 family.</text>
</comment>
<dbReference type="Proteomes" id="UP001198962">
    <property type="component" value="Unassembled WGS sequence"/>
</dbReference>
<dbReference type="Pfam" id="PF02595">
    <property type="entry name" value="Gly_kinase"/>
    <property type="match status" value="1"/>
</dbReference>
<evidence type="ECO:0000256" key="4">
    <source>
        <dbReference type="PIRNR" id="PIRNR006078"/>
    </source>
</evidence>
<evidence type="ECO:0000256" key="2">
    <source>
        <dbReference type="ARBA" id="ARBA00022679"/>
    </source>
</evidence>
<reference evidence="5" key="1">
    <citation type="submission" date="2021-10" db="EMBL/GenBank/DDBJ databases">
        <title>Anaerobic single-cell dispensing facilitates the cultivation of human gut bacteria.</title>
        <authorList>
            <person name="Afrizal A."/>
        </authorList>
    </citation>
    <scope>NUCLEOTIDE SEQUENCE</scope>
    <source>
        <strain evidence="5">CLA-AA-H274</strain>
    </source>
</reference>
<dbReference type="PANTHER" id="PTHR21599">
    <property type="entry name" value="GLYCERATE KINASE"/>
    <property type="match status" value="1"/>
</dbReference>
<dbReference type="AlphaFoldDB" id="A0AAE3ASC8"/>
<dbReference type="GO" id="GO:0008887">
    <property type="term" value="F:glycerate kinase activity"/>
    <property type="evidence" value="ECO:0007669"/>
    <property type="project" value="UniProtKB-UniRule"/>
</dbReference>
<gene>
    <name evidence="5" type="ORF">LKD32_13395</name>
</gene>
<evidence type="ECO:0000256" key="3">
    <source>
        <dbReference type="ARBA" id="ARBA00022777"/>
    </source>
</evidence>
<protein>
    <submittedName>
        <fullName evidence="5">Glycerate kinase</fullName>
    </submittedName>
</protein>
<proteinExistence type="inferred from homology"/>
<evidence type="ECO:0000313" key="6">
    <source>
        <dbReference type="Proteomes" id="UP001198962"/>
    </source>
</evidence>
<evidence type="ECO:0000313" key="5">
    <source>
        <dbReference type="EMBL" id="MCC2165850.1"/>
    </source>
</evidence>
<dbReference type="NCBIfam" id="TIGR00045">
    <property type="entry name" value="glycerate kinase"/>
    <property type="match status" value="1"/>
</dbReference>